<comment type="caution">
    <text evidence="1">The sequence shown here is derived from an EMBL/GenBank/DDBJ whole genome shotgun (WGS) entry which is preliminary data.</text>
</comment>
<reference evidence="1" key="1">
    <citation type="submission" date="2022-10" db="EMBL/GenBank/DDBJ databases">
        <title>Complete Genome of Trichothecium roseum strain YXFP-22015, a Plant Pathogen Isolated from Citrus.</title>
        <authorList>
            <person name="Wang Y."/>
            <person name="Zhu L."/>
        </authorList>
    </citation>
    <scope>NUCLEOTIDE SEQUENCE</scope>
    <source>
        <strain evidence="1">YXFP-22015</strain>
    </source>
</reference>
<evidence type="ECO:0000313" key="2">
    <source>
        <dbReference type="Proteomes" id="UP001163324"/>
    </source>
</evidence>
<dbReference type="EMBL" id="CM047941">
    <property type="protein sequence ID" value="KAI9902810.1"/>
    <property type="molecule type" value="Genomic_DNA"/>
</dbReference>
<name>A0ACC0VAS1_9HYPO</name>
<organism evidence="1 2">
    <name type="scientific">Trichothecium roseum</name>
    <dbReference type="NCBI Taxonomy" id="47278"/>
    <lineage>
        <taxon>Eukaryota</taxon>
        <taxon>Fungi</taxon>
        <taxon>Dikarya</taxon>
        <taxon>Ascomycota</taxon>
        <taxon>Pezizomycotina</taxon>
        <taxon>Sordariomycetes</taxon>
        <taxon>Hypocreomycetidae</taxon>
        <taxon>Hypocreales</taxon>
        <taxon>Hypocreales incertae sedis</taxon>
        <taxon>Trichothecium</taxon>
    </lineage>
</organism>
<evidence type="ECO:0000313" key="1">
    <source>
        <dbReference type="EMBL" id="KAI9902810.1"/>
    </source>
</evidence>
<protein>
    <submittedName>
        <fullName evidence="1">Uncharacterized protein</fullName>
    </submittedName>
</protein>
<accession>A0ACC0VAS1</accession>
<proteinExistence type="predicted"/>
<sequence>MSYSLTNHYAGESLLSGFDWKNDTDLSNGFVSYQSREDAQAQGLYSIDPTTNVVRLGVDTSNTYTYAPGDSNGGSDVGRPSIRLESRASWTTGLFVIDLLHMPASQCGTWPALWLYSRGGAWPRGGELDVVEGANTAPNNVISAHTDDGCVLVPHTGDDKEGGEGVGERGYTGRMRDETDCAVGSRNVGCGFAPPDDDTSSFGDGFNAANGGVYAVEWDDERIRVWHFPRGSVPADISSSSSPSSSTTSSSTSGGEAKKGPDPRSWGRPQAVFGGGGEGGGCDVSRHFSDMSLVLNTNFCGDYGRALWGSEDGCGALAATCEEYVAGNPGAFVNSYWDIKYIDVYDSPLPNPTSPPSNPSSINRSTYLGCFTSPTFPTFRHVRSSPNMDPQTCVSACGQDGASDDDENQREVGGQTTPFAGVSGMRCFCARSLDPGTRATQRESDCNTPCPGTGGGDGGDVVYCGADDDGQGGMLMTVYGAVRGEQRPPPPPPMAQGGTAGDTTSTVYVCDRTSSSSVTSPTGDEVDQDDGKSAGGTGTEDGSGTTAPAPPVPSEAAGMSPQAQWSVAAGLMVSGLMLFW</sequence>
<gene>
    <name evidence="1" type="ORF">N3K66_002162</name>
</gene>
<keyword evidence="2" id="KW-1185">Reference proteome</keyword>
<dbReference type="Proteomes" id="UP001163324">
    <property type="component" value="Chromosome 2"/>
</dbReference>